<accession>A0AAE9BZW9</accession>
<dbReference type="InterPro" id="IPR027417">
    <property type="entry name" value="P-loop_NTPase"/>
</dbReference>
<keyword evidence="1" id="KW-0347">Helicase</keyword>
<keyword evidence="1" id="KW-0547">Nucleotide-binding</keyword>
<dbReference type="SUPFAM" id="SSF52540">
    <property type="entry name" value="P-loop containing nucleoside triphosphate hydrolases"/>
    <property type="match status" value="1"/>
</dbReference>
<dbReference type="Gene3D" id="3.40.50.300">
    <property type="entry name" value="P-loop containing nucleotide triphosphate hydrolases"/>
    <property type="match status" value="1"/>
</dbReference>
<evidence type="ECO:0000313" key="1">
    <source>
        <dbReference type="EMBL" id="UBZ25657.1"/>
    </source>
</evidence>
<evidence type="ECO:0000313" key="2">
    <source>
        <dbReference type="Proteomes" id="UP000830962"/>
    </source>
</evidence>
<name>A0AAE9BZW9_9VIRU</name>
<sequence>MTLLLEFMYQFQSKYDANNQLIFNLIFNLDIMDILNVKISSLDDLIKLSLKSRNCLLSHVRNHEKLTKFKNIYKKYFQLVWNENDVKIFIILNSLNDNQKYAYLHIFDSIMENTNGGIYCIDACPGTGKTFLTACILMSYVEDSTYMVYTNKLSDIMRSVYFDGVSITCCKFLMRLLNKNYMVIKNIWNVKNLTLEEKCKDVEKIAREHKPIHNLYIIDENSVLSPFFIYFMYCLSVFHKIHVLFVGDRYQQTPINSTKYHSSNNFKLINLIATTYDLTVNVRQSTDQPFVNLLSQFLQYFKKSDNVIMNFDIKYFFYNVLSSKFHTTENFNSMYFAAYHVLLKDRLLKYEKYLDSNAIKYTKAYLQNRTGGFKDMIPELKKFRPYIILVLNKKYIYSPNSTISFIVTLKEIGKDYLRLFNHELKRNIIVRRIAVNTFFVSEQLIMILSQNGCSTAYQYPLRELISTYHAAQGLTISNINVELNLDCKNINSFYVGLTRIKKLEQLTKIHTKDLLNLAYTKKKNDNYYYRIINYPKNIENLKFVECNNIQTFESSSILKNLKIHKNLYANSANISDKYTDLMKYIKNTQLIL</sequence>
<dbReference type="Pfam" id="PF13245">
    <property type="entry name" value="AAA_19"/>
    <property type="match status" value="1"/>
</dbReference>
<dbReference type="GO" id="GO:0004386">
    <property type="term" value="F:helicase activity"/>
    <property type="evidence" value="ECO:0007669"/>
    <property type="project" value="UniProtKB-KW"/>
</dbReference>
<keyword evidence="1" id="KW-0067">ATP-binding</keyword>
<dbReference type="EMBL" id="MZ311578">
    <property type="protein sequence ID" value="UBZ25657.1"/>
    <property type="molecule type" value="Genomic_DNA"/>
</dbReference>
<protein>
    <submittedName>
        <fullName evidence="1">Helicase 2</fullName>
    </submittedName>
</protein>
<keyword evidence="1" id="KW-0378">Hydrolase</keyword>
<keyword evidence="2" id="KW-1185">Reference proteome</keyword>
<reference evidence="1" key="1">
    <citation type="journal article" date="2021" name="Viruses">
        <title>Identification and Full Characterisation of Two Novel Crustacean Infecting Members of the Family Nudiviridae Provides Support for Two Subfamilies.</title>
        <authorList>
            <person name="Bateman K.S."/>
            <person name="Kerr R."/>
            <person name="Stentiford G.D."/>
            <person name="Bean T.P."/>
            <person name="Hooper C."/>
            <person name="Van Eynde B."/>
            <person name="Delbare D."/>
            <person name="Bojko J."/>
            <person name="Christiaens O."/>
            <person name="Taning C.N.T."/>
            <person name="Smagghe G."/>
            <person name="van Oers M.M."/>
            <person name="van Aerle R."/>
        </authorList>
    </citation>
    <scope>NUCLEOTIDE SEQUENCE</scope>
    <source>
        <strain evidence="1">AN2</strain>
    </source>
</reference>
<dbReference type="Proteomes" id="UP000830962">
    <property type="component" value="Segment"/>
</dbReference>
<gene>
    <name evidence="1" type="ORF">CmNV_066</name>
</gene>
<organism evidence="1 2">
    <name type="scientific">Carcinus maenas nudivirus</name>
    <dbReference type="NCBI Taxonomy" id="2880837"/>
    <lineage>
        <taxon>Viruses</taxon>
        <taxon>Viruses incertae sedis</taxon>
        <taxon>Naldaviricetes</taxon>
        <taxon>Lefavirales</taxon>
        <taxon>Nudiviridae</taxon>
        <taxon>Gammanudivirus</taxon>
        <taxon>Gammanudivirus cameanadis</taxon>
    </lineage>
</organism>
<proteinExistence type="predicted"/>